<dbReference type="PRINTS" id="PR00380">
    <property type="entry name" value="KINESINHEAVY"/>
</dbReference>
<dbReference type="OrthoDB" id="3176171at2759"/>
<dbReference type="Proteomes" id="UP000541444">
    <property type="component" value="Unassembled WGS sequence"/>
</dbReference>
<evidence type="ECO:0000256" key="2">
    <source>
        <dbReference type="ARBA" id="ARBA00022840"/>
    </source>
</evidence>
<dbReference type="GO" id="GO:0003777">
    <property type="term" value="F:microtubule motor activity"/>
    <property type="evidence" value="ECO:0007669"/>
    <property type="project" value="InterPro"/>
</dbReference>
<feature type="region of interest" description="Disordered" evidence="6">
    <location>
        <begin position="824"/>
        <end position="847"/>
    </location>
</feature>
<keyword evidence="9" id="KW-1185">Reference proteome</keyword>
<keyword evidence="3" id="KW-0505">Motor protein</keyword>
<feature type="compositionally biased region" description="Low complexity" evidence="6">
    <location>
        <begin position="32"/>
        <end position="49"/>
    </location>
</feature>
<evidence type="ECO:0000256" key="4">
    <source>
        <dbReference type="PROSITE-ProRule" id="PRU00283"/>
    </source>
</evidence>
<keyword evidence="5" id="KW-0175">Coiled coil</keyword>
<evidence type="ECO:0000256" key="1">
    <source>
        <dbReference type="ARBA" id="ARBA00022741"/>
    </source>
</evidence>
<evidence type="ECO:0000313" key="9">
    <source>
        <dbReference type="Proteomes" id="UP000541444"/>
    </source>
</evidence>
<dbReference type="InterPro" id="IPR001752">
    <property type="entry name" value="Kinesin_motor_dom"/>
</dbReference>
<organism evidence="8 9">
    <name type="scientific">Kingdonia uniflora</name>
    <dbReference type="NCBI Taxonomy" id="39325"/>
    <lineage>
        <taxon>Eukaryota</taxon>
        <taxon>Viridiplantae</taxon>
        <taxon>Streptophyta</taxon>
        <taxon>Embryophyta</taxon>
        <taxon>Tracheophyta</taxon>
        <taxon>Spermatophyta</taxon>
        <taxon>Magnoliopsida</taxon>
        <taxon>Ranunculales</taxon>
        <taxon>Circaeasteraceae</taxon>
        <taxon>Kingdonia</taxon>
    </lineage>
</organism>
<dbReference type="SMART" id="SM00129">
    <property type="entry name" value="KISc"/>
    <property type="match status" value="1"/>
</dbReference>
<dbReference type="InterPro" id="IPR027640">
    <property type="entry name" value="Kinesin-like_fam"/>
</dbReference>
<keyword evidence="2" id="KW-0067">ATP-binding</keyword>
<protein>
    <recommendedName>
        <fullName evidence="7">Kinesin motor domain-containing protein</fullName>
    </recommendedName>
</protein>
<evidence type="ECO:0000256" key="3">
    <source>
        <dbReference type="ARBA" id="ARBA00023175"/>
    </source>
</evidence>
<dbReference type="SUPFAM" id="SSF52540">
    <property type="entry name" value="P-loop containing nucleoside triphosphate hydrolases"/>
    <property type="match status" value="1"/>
</dbReference>
<dbReference type="InterPro" id="IPR027417">
    <property type="entry name" value="P-loop_NTPase"/>
</dbReference>
<dbReference type="InterPro" id="IPR019821">
    <property type="entry name" value="Kinesin_motor_CS"/>
</dbReference>
<proteinExistence type="inferred from homology"/>
<dbReference type="Pfam" id="PF00225">
    <property type="entry name" value="Kinesin"/>
    <property type="match status" value="1"/>
</dbReference>
<feature type="compositionally biased region" description="Basic and acidic residues" evidence="6">
    <location>
        <begin position="1"/>
        <end position="25"/>
    </location>
</feature>
<gene>
    <name evidence="8" type="ORF">GIB67_016884</name>
</gene>
<reference evidence="8 9" key="1">
    <citation type="journal article" date="2020" name="IScience">
        <title>Genome Sequencing of the Endangered Kingdonia uniflora (Circaeasteraceae, Ranunculales) Reveals Potential Mechanisms of Evolutionary Specialization.</title>
        <authorList>
            <person name="Sun Y."/>
            <person name="Deng T."/>
            <person name="Zhang A."/>
            <person name="Moore M.J."/>
            <person name="Landis J.B."/>
            <person name="Lin N."/>
            <person name="Zhang H."/>
            <person name="Zhang X."/>
            <person name="Huang J."/>
            <person name="Zhang X."/>
            <person name="Sun H."/>
            <person name="Wang H."/>
        </authorList>
    </citation>
    <scope>NUCLEOTIDE SEQUENCE [LARGE SCALE GENOMIC DNA]</scope>
    <source>
        <strain evidence="8">TB1705</strain>
        <tissue evidence="8">Leaf</tissue>
    </source>
</reference>
<dbReference type="GO" id="GO:0007018">
    <property type="term" value="P:microtubule-based movement"/>
    <property type="evidence" value="ECO:0007669"/>
    <property type="project" value="InterPro"/>
</dbReference>
<comment type="similarity">
    <text evidence="4">Belongs to the TRAFAC class myosin-kinesin ATPase superfamily. Kinesin family.</text>
</comment>
<comment type="caution">
    <text evidence="4">Lacks conserved residue(s) required for the propagation of feature annotation.</text>
</comment>
<feature type="coiled-coil region" evidence="5">
    <location>
        <begin position="712"/>
        <end position="746"/>
    </location>
</feature>
<evidence type="ECO:0000256" key="5">
    <source>
        <dbReference type="SAM" id="Coils"/>
    </source>
</evidence>
<feature type="region of interest" description="Disordered" evidence="6">
    <location>
        <begin position="1"/>
        <end position="59"/>
    </location>
</feature>
<dbReference type="PROSITE" id="PS00411">
    <property type="entry name" value="KINESIN_MOTOR_1"/>
    <property type="match status" value="1"/>
</dbReference>
<dbReference type="GO" id="GO:0005524">
    <property type="term" value="F:ATP binding"/>
    <property type="evidence" value="ECO:0007669"/>
    <property type="project" value="UniProtKB-KW"/>
</dbReference>
<sequence length="1002" mass="113604">MNGEKKIDEVKHPKELDRAESSDKDKEEEDIPNSPETPSTSKPSSASTPQNQCNMGPKLDFDKLKSDAGDALLEIRGKVQRKAKIGREKERGLNRPQMQEEVKNFMRVNKFGFVGLLETKIKDENYDRLKKNIAHLWSNVNNYLYSASSRMMMFWNAEKMNVVVLSMSPQGLLSKSQQPELAALDCGILARNYNCVAYASEKVGRDQPANGDMAPLRGLIDQIAVTDLKEDLRSIQEAMIQNVGDEELEGGLGIKRLKEFNDSLMLRTLWNFVSGVKNPWTVWDRNNYLKDCYVRTVEIPSECSWALGSLLKKRYIVMKYCRIIVGNGNDTLLWHDPWLGEGVLKLQMSRNAVMLPGLLNNSKVKDIIKYDGNWLIPDGRIRSVELRSMWSKIQIQQKPDTIEKDTMIWTLTANGGLKSNTAWKELSTHQIPPSWISVVWDVNAIPRHSFILWLTLRNREEYETFSADILLRWKIKSINKPVRCIRRVLWSPKAEIVVNVDRCKTLARSAFRGIIRLKNSMPALAFNGLVDQNLDTNEIAIVAFCEGVKIMDYLGFKRYEVITSSVYVNGVIDKIWKPPWKCLTQSVYVNETIESSPCGDNSEGEAVNLSQLNLIDLAGSESSRAETTGIRRKEGSYINKSLLTLGTVISKLTDGRSAHVPYRDSKLTRLLQSSLSGHGRVSLICNVTPSSSNSEETHNTLKFAHRAKHVEIQASQNKIIDEKSLIKKYQNEIYSLKEELERLRRGIVAIPSQKKREDNFVLLKQKLAYLPYKRRDLILDEESIDLYGSLECIGETTDATFKEEKKSRKHGLLNWFKLRKRDSLDGDKSSGTKSITSPSTPQAESINCPSELQISNSLLTESTPSADLLMEAGQDREDLGDNFFGREMSLASIKTINHIDLLKEQQNILSGEVALHSSALKRLSDESATDYTRKEQVHVEMGILNNEIKLKNQQISLLEKQIVAAIRTSDEKMDTLDLELSPSFAELVGQLNEKSFELEVMM</sequence>
<dbReference type="AlphaFoldDB" id="A0A7J7M3C8"/>
<dbReference type="InterPro" id="IPR036961">
    <property type="entry name" value="Kinesin_motor_dom_sf"/>
</dbReference>
<accession>A0A7J7M3C8</accession>
<feature type="compositionally biased region" description="Polar residues" evidence="6">
    <location>
        <begin position="831"/>
        <end position="847"/>
    </location>
</feature>
<dbReference type="PANTHER" id="PTHR47968">
    <property type="entry name" value="CENTROMERE PROTEIN E"/>
    <property type="match status" value="1"/>
</dbReference>
<evidence type="ECO:0000259" key="7">
    <source>
        <dbReference type="PROSITE" id="PS50067"/>
    </source>
</evidence>
<name>A0A7J7M3C8_9MAGN</name>
<keyword evidence="1" id="KW-0547">Nucleotide-binding</keyword>
<comment type="caution">
    <text evidence="8">The sequence shown here is derived from an EMBL/GenBank/DDBJ whole genome shotgun (WGS) entry which is preliminary data.</text>
</comment>
<dbReference type="PANTHER" id="PTHR47968:SF9">
    <property type="entry name" value="KINESIN-LIKE PROTEIN KIN-7K, CHLOROPLASTIC ISOFORM X1"/>
    <property type="match status" value="1"/>
</dbReference>
<evidence type="ECO:0000256" key="6">
    <source>
        <dbReference type="SAM" id="MobiDB-lite"/>
    </source>
</evidence>
<dbReference type="EMBL" id="JACGCM010001796">
    <property type="protein sequence ID" value="KAF6149346.1"/>
    <property type="molecule type" value="Genomic_DNA"/>
</dbReference>
<dbReference type="PROSITE" id="PS50067">
    <property type="entry name" value="KINESIN_MOTOR_2"/>
    <property type="match status" value="1"/>
</dbReference>
<dbReference type="Gene3D" id="3.40.850.10">
    <property type="entry name" value="Kinesin motor domain"/>
    <property type="match status" value="1"/>
</dbReference>
<evidence type="ECO:0000313" key="8">
    <source>
        <dbReference type="EMBL" id="KAF6149346.1"/>
    </source>
</evidence>
<dbReference type="GO" id="GO:0008017">
    <property type="term" value="F:microtubule binding"/>
    <property type="evidence" value="ECO:0007669"/>
    <property type="project" value="InterPro"/>
</dbReference>
<feature type="domain" description="Kinesin motor" evidence="7">
    <location>
        <begin position="592"/>
        <end position="710"/>
    </location>
</feature>